<reference evidence="1 2" key="1">
    <citation type="submission" date="2019-01" db="EMBL/GenBank/DDBJ databases">
        <title>Sequencing the genomes of 1000 actinobacteria strains.</title>
        <authorList>
            <person name="Klenk H.-P."/>
        </authorList>
    </citation>
    <scope>NUCLEOTIDE SEQUENCE [LARGE SCALE GENOMIC DNA]</scope>
    <source>
        <strain evidence="1 2">DSM 43925</strain>
    </source>
</reference>
<keyword evidence="2" id="KW-1185">Reference proteome</keyword>
<dbReference type="AlphaFoldDB" id="A0A438M0M3"/>
<dbReference type="EMBL" id="SAUN01000001">
    <property type="protein sequence ID" value="RVX39364.1"/>
    <property type="molecule type" value="Genomic_DNA"/>
</dbReference>
<organism evidence="1 2">
    <name type="scientific">Nonomuraea polychroma</name>
    <dbReference type="NCBI Taxonomy" id="46176"/>
    <lineage>
        <taxon>Bacteria</taxon>
        <taxon>Bacillati</taxon>
        <taxon>Actinomycetota</taxon>
        <taxon>Actinomycetes</taxon>
        <taxon>Streptosporangiales</taxon>
        <taxon>Streptosporangiaceae</taxon>
        <taxon>Nonomuraea</taxon>
    </lineage>
</organism>
<sequence>MVPRLRASWLHGLGRSPSDVLFDKGTYGGDRRIFVWLTSEGPM</sequence>
<gene>
    <name evidence="1" type="ORF">EDD27_1718</name>
</gene>
<comment type="caution">
    <text evidence="1">The sequence shown here is derived from an EMBL/GenBank/DDBJ whole genome shotgun (WGS) entry which is preliminary data.</text>
</comment>
<accession>A0A438M0M3</accession>
<evidence type="ECO:0000313" key="1">
    <source>
        <dbReference type="EMBL" id="RVX39364.1"/>
    </source>
</evidence>
<evidence type="ECO:0000313" key="2">
    <source>
        <dbReference type="Proteomes" id="UP000284824"/>
    </source>
</evidence>
<name>A0A438M0M3_9ACTN</name>
<protein>
    <submittedName>
        <fullName evidence="1">Uncharacterized protein</fullName>
    </submittedName>
</protein>
<proteinExistence type="predicted"/>
<dbReference type="Proteomes" id="UP000284824">
    <property type="component" value="Unassembled WGS sequence"/>
</dbReference>